<dbReference type="AlphaFoldDB" id="A0AAV4T7H0"/>
<proteinExistence type="predicted"/>
<organism evidence="1 2">
    <name type="scientific">Caerostris extrusa</name>
    <name type="common">Bark spider</name>
    <name type="synonym">Caerostris bankana</name>
    <dbReference type="NCBI Taxonomy" id="172846"/>
    <lineage>
        <taxon>Eukaryota</taxon>
        <taxon>Metazoa</taxon>
        <taxon>Ecdysozoa</taxon>
        <taxon>Arthropoda</taxon>
        <taxon>Chelicerata</taxon>
        <taxon>Arachnida</taxon>
        <taxon>Araneae</taxon>
        <taxon>Araneomorphae</taxon>
        <taxon>Entelegynae</taxon>
        <taxon>Araneoidea</taxon>
        <taxon>Araneidae</taxon>
        <taxon>Caerostris</taxon>
    </lineage>
</organism>
<evidence type="ECO:0000313" key="1">
    <source>
        <dbReference type="EMBL" id="GIY42139.1"/>
    </source>
</evidence>
<accession>A0AAV4T7H0</accession>
<sequence length="89" mass="9971">MRPLSSTVNLDMRYFKANISPGSGFLLSQSHHAGRFSSVSIGGYFYKYATNRDCQHNKNGYPHYAQPLLDCLDSYIEFASISKTSGKIL</sequence>
<reference evidence="1 2" key="1">
    <citation type="submission" date="2021-06" db="EMBL/GenBank/DDBJ databases">
        <title>Caerostris extrusa draft genome.</title>
        <authorList>
            <person name="Kono N."/>
            <person name="Arakawa K."/>
        </authorList>
    </citation>
    <scope>NUCLEOTIDE SEQUENCE [LARGE SCALE GENOMIC DNA]</scope>
</reference>
<dbReference type="EMBL" id="BPLR01010807">
    <property type="protein sequence ID" value="GIY42139.1"/>
    <property type="molecule type" value="Genomic_DNA"/>
</dbReference>
<protein>
    <submittedName>
        <fullName evidence="1">Uncharacterized protein</fullName>
    </submittedName>
</protein>
<gene>
    <name evidence="1" type="ORF">CEXT_526341</name>
</gene>
<comment type="caution">
    <text evidence="1">The sequence shown here is derived from an EMBL/GenBank/DDBJ whole genome shotgun (WGS) entry which is preliminary data.</text>
</comment>
<name>A0AAV4T7H0_CAEEX</name>
<evidence type="ECO:0000313" key="2">
    <source>
        <dbReference type="Proteomes" id="UP001054945"/>
    </source>
</evidence>
<keyword evidence="2" id="KW-1185">Reference proteome</keyword>
<dbReference type="Proteomes" id="UP001054945">
    <property type="component" value="Unassembled WGS sequence"/>
</dbReference>